<protein>
    <recommendedName>
        <fullName evidence="3">Cytochrome c domain-containing protein</fullName>
    </recommendedName>
</protein>
<gene>
    <name evidence="1" type="ORF">GFN93_04785</name>
</gene>
<sequence>MGSIGGGLASLAAAPAMAGEGPSGIDRALYFDADIRDAEFCELSIDSTGRVDFGKNVTNPSMTCPDAFSWYLFTEVVKDEFWIRWADEVQNWPKEPWPLCTSAGGNCCDPASTTNDRDHCPYFPATGMADALKNAAPLLGSDGNEKSARNQRKMVSRFFEENAELVRAGAPRGKGVAPAVVKSSVDALPQCSASQIKSILPEDPQSIGRVLRQTNSEITIRNAPFHDYLFQNDLYNTEGLKNTYNNNAGNQSANAPFHQGNQSAFQGGTGNLYRVDLPPDAIMIKSNWVSATLVEAIQRRYPKETVQFGTAEDYIRHPFMTQITTANGDKCKLQDSHYLMSFHVSSKDIPQWVWATFEHKNNPGRCDYTGCNDSFGFLAQQPDGTATNFIAPHQRSDQLAQSSTVLENDLQYAPGAVSKGLKTLLRAQGVATGQLSGVFANSGDVAWANYRLKGSQVDFTDHQGRPTHLGNSITEAGFMTRSSCVGCHARAGAAVMGEGDKATVNTIPLGVFEAELSEFGYQQSHHGVPVHAWYYQDNPSFDLQVLQTDFIWGFLNAQPLAQ</sequence>
<dbReference type="AlphaFoldDB" id="A0A6N7LR22"/>
<reference evidence="1 2" key="1">
    <citation type="submission" date="2019-10" db="EMBL/GenBank/DDBJ databases">
        <title>Alcanivorax sp.PA15-N-34 draft genome sequence.</title>
        <authorList>
            <person name="Liao X."/>
            <person name="Shao Z."/>
        </authorList>
    </citation>
    <scope>NUCLEOTIDE SEQUENCE [LARGE SCALE GENOMIC DNA]</scope>
    <source>
        <strain evidence="1 2">PA15-N-34</strain>
    </source>
</reference>
<evidence type="ECO:0008006" key="3">
    <source>
        <dbReference type="Google" id="ProtNLM"/>
    </source>
</evidence>
<evidence type="ECO:0000313" key="1">
    <source>
        <dbReference type="EMBL" id="MQX52552.1"/>
    </source>
</evidence>
<name>A0A6N7LR22_9GAMM</name>
<proteinExistence type="predicted"/>
<keyword evidence="2" id="KW-1185">Reference proteome</keyword>
<dbReference type="RefSeq" id="WP_153499368.1">
    <property type="nucleotide sequence ID" value="NZ_WIRE01000001.1"/>
</dbReference>
<dbReference type="EMBL" id="WIRE01000001">
    <property type="protein sequence ID" value="MQX52552.1"/>
    <property type="molecule type" value="Genomic_DNA"/>
</dbReference>
<dbReference type="Proteomes" id="UP000469421">
    <property type="component" value="Unassembled WGS sequence"/>
</dbReference>
<accession>A0A6N7LR22</accession>
<comment type="caution">
    <text evidence="1">The sequence shown here is derived from an EMBL/GenBank/DDBJ whole genome shotgun (WGS) entry which is preliminary data.</text>
</comment>
<evidence type="ECO:0000313" key="2">
    <source>
        <dbReference type="Proteomes" id="UP000469421"/>
    </source>
</evidence>
<organism evidence="1 2">
    <name type="scientific">Alcanivorax sediminis</name>
    <dbReference type="NCBI Taxonomy" id="2663008"/>
    <lineage>
        <taxon>Bacteria</taxon>
        <taxon>Pseudomonadati</taxon>
        <taxon>Pseudomonadota</taxon>
        <taxon>Gammaproteobacteria</taxon>
        <taxon>Oceanospirillales</taxon>
        <taxon>Alcanivoracaceae</taxon>
        <taxon>Alcanivorax</taxon>
    </lineage>
</organism>